<dbReference type="RefSeq" id="WP_139014797.1">
    <property type="nucleotide sequence ID" value="NZ_VBSN01000076.1"/>
</dbReference>
<sequence length="131" mass="15350">MKLLSKKTCLAPNLWITNDESLIIDFLADHAEMPADFECSHVISFYEKEDLYLVLYFSNPEDRGFQMYIVEDFSVNIDQLFYLREIFARLVHEGLNAGVLKKAHYRVDSILRMARTLRAVIHNDLADFQED</sequence>
<protein>
    <submittedName>
        <fullName evidence="1">Uncharacterized protein</fullName>
    </submittedName>
</protein>
<dbReference type="AlphaFoldDB" id="A0A5M8Q5L3"/>
<organism evidence="1 2">
    <name type="scientific">Dyadobacter flavalbus</name>
    <dbReference type="NCBI Taxonomy" id="2579942"/>
    <lineage>
        <taxon>Bacteria</taxon>
        <taxon>Pseudomonadati</taxon>
        <taxon>Bacteroidota</taxon>
        <taxon>Cytophagia</taxon>
        <taxon>Cytophagales</taxon>
        <taxon>Spirosomataceae</taxon>
        <taxon>Dyadobacter</taxon>
    </lineage>
</organism>
<keyword evidence="2" id="KW-1185">Reference proteome</keyword>
<comment type="caution">
    <text evidence="1">The sequence shown here is derived from an EMBL/GenBank/DDBJ whole genome shotgun (WGS) entry which is preliminary data.</text>
</comment>
<proteinExistence type="predicted"/>
<accession>A0A5M8Q5L3</accession>
<evidence type="ECO:0000313" key="1">
    <source>
        <dbReference type="EMBL" id="KAA6430361.1"/>
    </source>
</evidence>
<gene>
    <name evidence="1" type="ORF">FEM33_25490</name>
</gene>
<dbReference type="EMBL" id="VBSN01000076">
    <property type="protein sequence ID" value="KAA6430361.1"/>
    <property type="molecule type" value="Genomic_DNA"/>
</dbReference>
<reference evidence="1 2" key="1">
    <citation type="submission" date="2019-05" db="EMBL/GenBank/DDBJ databases">
        <authorList>
            <person name="Qu J.-H."/>
        </authorList>
    </citation>
    <scope>NUCLEOTIDE SEQUENCE [LARGE SCALE GENOMIC DNA]</scope>
    <source>
        <strain evidence="1 2">NS28</strain>
    </source>
</reference>
<name>A0A5M8Q5L3_9BACT</name>
<dbReference type="OrthoDB" id="962414at2"/>
<evidence type="ECO:0000313" key="2">
    <source>
        <dbReference type="Proteomes" id="UP000323994"/>
    </source>
</evidence>
<dbReference type="Proteomes" id="UP000323994">
    <property type="component" value="Unassembled WGS sequence"/>
</dbReference>